<feature type="transmembrane region" description="Helical" evidence="1">
    <location>
        <begin position="37"/>
        <end position="54"/>
    </location>
</feature>
<feature type="transmembrane region" description="Helical" evidence="1">
    <location>
        <begin position="83"/>
        <end position="101"/>
    </location>
</feature>
<organism evidence="2 3">
    <name type="scientific">Mucilaginibacter mali</name>
    <dbReference type="NCBI Taxonomy" id="2740462"/>
    <lineage>
        <taxon>Bacteria</taxon>
        <taxon>Pseudomonadati</taxon>
        <taxon>Bacteroidota</taxon>
        <taxon>Sphingobacteriia</taxon>
        <taxon>Sphingobacteriales</taxon>
        <taxon>Sphingobacteriaceae</taxon>
        <taxon>Mucilaginibacter</taxon>
    </lineage>
</organism>
<keyword evidence="1" id="KW-0812">Transmembrane</keyword>
<keyword evidence="1" id="KW-1133">Transmembrane helix</keyword>
<dbReference type="AlphaFoldDB" id="A0A7D4TNY9"/>
<proteinExistence type="predicted"/>
<evidence type="ECO:0000256" key="1">
    <source>
        <dbReference type="SAM" id="Phobius"/>
    </source>
</evidence>
<dbReference type="RefSeq" id="WP_173416093.1">
    <property type="nucleotide sequence ID" value="NZ_CP054139.1"/>
</dbReference>
<keyword evidence="1" id="KW-0472">Membrane</keyword>
<gene>
    <name evidence="2" type="ORF">HQ865_17225</name>
</gene>
<feature type="transmembrane region" description="Helical" evidence="1">
    <location>
        <begin position="12"/>
        <end position="31"/>
    </location>
</feature>
<protein>
    <submittedName>
        <fullName evidence="2">Uncharacterized protein</fullName>
    </submittedName>
</protein>
<keyword evidence="3" id="KW-1185">Reference proteome</keyword>
<feature type="transmembrane region" description="Helical" evidence="1">
    <location>
        <begin position="159"/>
        <end position="178"/>
    </location>
</feature>
<dbReference type="EMBL" id="CP054139">
    <property type="protein sequence ID" value="QKJ31433.1"/>
    <property type="molecule type" value="Genomic_DNA"/>
</dbReference>
<feature type="transmembrane region" description="Helical" evidence="1">
    <location>
        <begin position="107"/>
        <end position="126"/>
    </location>
</feature>
<feature type="transmembrane region" description="Helical" evidence="1">
    <location>
        <begin position="133"/>
        <end position="153"/>
    </location>
</feature>
<evidence type="ECO:0000313" key="2">
    <source>
        <dbReference type="EMBL" id="QKJ31433.1"/>
    </source>
</evidence>
<dbReference type="KEGG" id="mmab:HQ865_17225"/>
<name>A0A7D4TNY9_9SPHI</name>
<reference evidence="2 3" key="1">
    <citation type="submission" date="2020-05" db="EMBL/GenBank/DDBJ databases">
        <title>Mucilaginibacter mali sp. nov.</title>
        <authorList>
            <person name="Kim H.S."/>
            <person name="Lee K.C."/>
            <person name="Suh M.K."/>
            <person name="Kim J.-S."/>
            <person name="Han K.-I."/>
            <person name="Eom M.K."/>
            <person name="Shin Y.K."/>
            <person name="Lee J.-S."/>
        </authorList>
    </citation>
    <scope>NUCLEOTIDE SEQUENCE [LARGE SCALE GENOMIC DNA]</scope>
    <source>
        <strain evidence="2 3">G2-14</strain>
    </source>
</reference>
<evidence type="ECO:0000313" key="3">
    <source>
        <dbReference type="Proteomes" id="UP000505355"/>
    </source>
</evidence>
<accession>A0A7D4TNY9</accession>
<dbReference type="Proteomes" id="UP000505355">
    <property type="component" value="Chromosome"/>
</dbReference>
<sequence>MHRKQLEDITGGLFLMTIFTAIWIIIAEGSLQGRDHWAGGVVFSIIIVYLIVNYNRLNKVLRNLSKGEKENDDPIEKEKTKRFYYIFAIEGIAIFVMRVILENTGHINLFFPSFGLIVGLHFFPLAKLFDREFYYAIGGWMCLVAIAGFIIAYKHAPDYVAPAIVGIGCGLATAMNGIRMIREGDELVKG</sequence>